<feature type="non-terminal residue" evidence="2">
    <location>
        <position position="1"/>
    </location>
</feature>
<evidence type="ECO:0000256" key="1">
    <source>
        <dbReference type="SAM" id="MobiDB-lite"/>
    </source>
</evidence>
<dbReference type="Proteomes" id="UP000708208">
    <property type="component" value="Unassembled WGS sequence"/>
</dbReference>
<sequence length="113" mass="12525">CTSVQDVESCAEVPVPSKSNDLCGRTSRDSVKYPHKISSEDSVESREESPLLPEARPKVDDLTFSTLSTGSTTLNKIEVNTQGTPLTRNLCLSAEKARKYFLMVVYEKRGQNK</sequence>
<comment type="caution">
    <text evidence="2">The sequence shown here is derived from an EMBL/GenBank/DDBJ whole genome shotgun (WGS) entry which is preliminary data.</text>
</comment>
<evidence type="ECO:0000313" key="2">
    <source>
        <dbReference type="EMBL" id="CAG7724429.1"/>
    </source>
</evidence>
<feature type="region of interest" description="Disordered" evidence="1">
    <location>
        <begin position="14"/>
        <end position="59"/>
    </location>
</feature>
<dbReference type="AlphaFoldDB" id="A0A8J2NXY4"/>
<evidence type="ECO:0000313" key="3">
    <source>
        <dbReference type="Proteomes" id="UP000708208"/>
    </source>
</evidence>
<name>A0A8J2NXY4_9HEXA</name>
<gene>
    <name evidence="2" type="ORF">AFUS01_LOCUS13455</name>
</gene>
<keyword evidence="3" id="KW-1185">Reference proteome</keyword>
<feature type="compositionally biased region" description="Basic and acidic residues" evidence="1">
    <location>
        <begin position="26"/>
        <end position="59"/>
    </location>
</feature>
<accession>A0A8J2NXY4</accession>
<organism evidence="2 3">
    <name type="scientific">Allacma fusca</name>
    <dbReference type="NCBI Taxonomy" id="39272"/>
    <lineage>
        <taxon>Eukaryota</taxon>
        <taxon>Metazoa</taxon>
        <taxon>Ecdysozoa</taxon>
        <taxon>Arthropoda</taxon>
        <taxon>Hexapoda</taxon>
        <taxon>Collembola</taxon>
        <taxon>Symphypleona</taxon>
        <taxon>Sminthuridae</taxon>
        <taxon>Allacma</taxon>
    </lineage>
</organism>
<proteinExistence type="predicted"/>
<reference evidence="2" key="1">
    <citation type="submission" date="2021-06" db="EMBL/GenBank/DDBJ databases">
        <authorList>
            <person name="Hodson N. C."/>
            <person name="Mongue J. A."/>
            <person name="Jaron S. K."/>
        </authorList>
    </citation>
    <scope>NUCLEOTIDE SEQUENCE</scope>
</reference>
<dbReference type="EMBL" id="CAJVCH010109725">
    <property type="protein sequence ID" value="CAG7724429.1"/>
    <property type="molecule type" value="Genomic_DNA"/>
</dbReference>
<protein>
    <submittedName>
        <fullName evidence="2">Uncharacterized protein</fullName>
    </submittedName>
</protein>